<keyword evidence="1 5" id="KW-0732">Signal</keyword>
<reference evidence="7" key="1">
    <citation type="submission" date="2016-02" db="EMBL/GenBank/DDBJ databases">
        <title>WGS assembly of Manihot esculenta.</title>
        <authorList>
            <person name="Bredeson J.V."/>
            <person name="Prochnik S.E."/>
            <person name="Lyons J.B."/>
            <person name="Schmutz J."/>
            <person name="Grimwood J."/>
            <person name="Vrebalov J."/>
            <person name="Bart R.S."/>
            <person name="Amuge T."/>
            <person name="Ferguson M.E."/>
            <person name="Green R."/>
            <person name="Putnam N."/>
            <person name="Stites J."/>
            <person name="Rounsley S."/>
            <person name="Rokhsar D.S."/>
        </authorList>
    </citation>
    <scope>NUCLEOTIDE SEQUENCE [LARGE SCALE GENOMIC DNA]</scope>
    <source>
        <tissue evidence="7">Leaf</tissue>
    </source>
</reference>
<evidence type="ECO:0000256" key="1">
    <source>
        <dbReference type="ARBA" id="ARBA00022729"/>
    </source>
</evidence>
<dbReference type="FunFam" id="1.20.140.40:FF:000011">
    <property type="entry name" value="Cell wall / vacuolar inhibitor of fructosidase 2"/>
    <property type="match status" value="1"/>
</dbReference>
<feature type="signal peptide" evidence="5">
    <location>
        <begin position="1"/>
        <end position="18"/>
    </location>
</feature>
<dbReference type="OMA" id="YDYAYLH"/>
<dbReference type="GO" id="GO:0009505">
    <property type="term" value="C:plant-type cell wall"/>
    <property type="evidence" value="ECO:0000318"/>
    <property type="project" value="GO_Central"/>
</dbReference>
<dbReference type="NCBIfam" id="TIGR01614">
    <property type="entry name" value="PME_inhib"/>
    <property type="match status" value="1"/>
</dbReference>
<protein>
    <recommendedName>
        <fullName evidence="6">Pectinesterase inhibitor domain-containing protein</fullName>
    </recommendedName>
</protein>
<dbReference type="PANTHER" id="PTHR35357:SF8">
    <property type="entry name" value="OS01G0111000 PROTEIN"/>
    <property type="match status" value="1"/>
</dbReference>
<evidence type="ECO:0000313" key="7">
    <source>
        <dbReference type="EMBL" id="OAY36078.1"/>
    </source>
</evidence>
<evidence type="ECO:0000256" key="5">
    <source>
        <dbReference type="SAM" id="SignalP"/>
    </source>
</evidence>
<sequence length="185" mass="20381">MGCSTIFLFFLLLSLAFPQQIFHPSHIFARGDMDLIQKTCKNTKYYDLCVSSLKSNATSSKADTKGLALIMIGIGIANATATSSYLSSQVPCSVNDTVLKKVLKECADKYSYAGDALQASVQDLAMESYDYAYMHIMAAADYPNGCHNAFRRYPAVAYPPEIVRREQGLKHICDVVLGIIDLLGW</sequence>
<gene>
    <name evidence="7" type="ORF">MANES_12G154100</name>
</gene>
<dbReference type="AlphaFoldDB" id="A0A2C9UWW6"/>
<dbReference type="SMART" id="SM00856">
    <property type="entry name" value="PMEI"/>
    <property type="match status" value="1"/>
</dbReference>
<dbReference type="GO" id="GO:0009827">
    <property type="term" value="P:plant-type cell wall modification"/>
    <property type="evidence" value="ECO:0000318"/>
    <property type="project" value="GO_Central"/>
</dbReference>
<dbReference type="OrthoDB" id="773291at2759"/>
<dbReference type="GO" id="GO:0004857">
    <property type="term" value="F:enzyme inhibitor activity"/>
    <property type="evidence" value="ECO:0000318"/>
    <property type="project" value="GO_Central"/>
</dbReference>
<dbReference type="PANTHER" id="PTHR35357">
    <property type="entry name" value="OS02G0537100 PROTEIN"/>
    <property type="match status" value="1"/>
</dbReference>
<feature type="domain" description="Pectinesterase inhibitor" evidence="6">
    <location>
        <begin position="31"/>
        <end position="179"/>
    </location>
</feature>
<keyword evidence="2" id="KW-1015">Disulfide bond</keyword>
<dbReference type="EMBL" id="CM004398">
    <property type="protein sequence ID" value="OAY36078.1"/>
    <property type="molecule type" value="Genomic_DNA"/>
</dbReference>
<evidence type="ECO:0000259" key="6">
    <source>
        <dbReference type="SMART" id="SM00856"/>
    </source>
</evidence>
<dbReference type="CDD" id="cd14859">
    <property type="entry name" value="PMEI_like"/>
    <property type="match status" value="1"/>
</dbReference>
<dbReference type="Gene3D" id="1.20.140.40">
    <property type="entry name" value="Invertase/pectin methylesterase inhibitor family protein"/>
    <property type="match status" value="1"/>
</dbReference>
<dbReference type="InterPro" id="IPR006501">
    <property type="entry name" value="Pectinesterase_inhib_dom"/>
</dbReference>
<comment type="similarity">
    <text evidence="4">Belongs to the PMEI family.</text>
</comment>
<dbReference type="InterPro" id="IPR035513">
    <property type="entry name" value="Invertase/methylesterase_inhib"/>
</dbReference>
<keyword evidence="3" id="KW-0325">Glycoprotein</keyword>
<evidence type="ECO:0000256" key="4">
    <source>
        <dbReference type="ARBA" id="ARBA00038471"/>
    </source>
</evidence>
<accession>A0A2C9UWW6</accession>
<organism evidence="7">
    <name type="scientific">Manihot esculenta</name>
    <name type="common">Cassava</name>
    <name type="synonym">Jatropha manihot</name>
    <dbReference type="NCBI Taxonomy" id="3983"/>
    <lineage>
        <taxon>Eukaryota</taxon>
        <taxon>Viridiplantae</taxon>
        <taxon>Streptophyta</taxon>
        <taxon>Embryophyta</taxon>
        <taxon>Tracheophyta</taxon>
        <taxon>Spermatophyta</taxon>
        <taxon>Magnoliopsida</taxon>
        <taxon>eudicotyledons</taxon>
        <taxon>Gunneridae</taxon>
        <taxon>Pentapetalae</taxon>
        <taxon>rosids</taxon>
        <taxon>fabids</taxon>
        <taxon>Malpighiales</taxon>
        <taxon>Euphorbiaceae</taxon>
        <taxon>Crotonoideae</taxon>
        <taxon>Manihoteae</taxon>
        <taxon>Manihot</taxon>
    </lineage>
</organism>
<evidence type="ECO:0000256" key="3">
    <source>
        <dbReference type="ARBA" id="ARBA00023180"/>
    </source>
</evidence>
<name>A0A2C9UWW6_MANES</name>
<dbReference type="Pfam" id="PF04043">
    <property type="entry name" value="PMEI"/>
    <property type="match status" value="1"/>
</dbReference>
<proteinExistence type="inferred from homology"/>
<dbReference type="GO" id="GO:0048281">
    <property type="term" value="P:inflorescence morphogenesis"/>
    <property type="evidence" value="ECO:0000318"/>
    <property type="project" value="GO_Central"/>
</dbReference>
<dbReference type="SUPFAM" id="SSF101148">
    <property type="entry name" value="Plant invertase/pectin methylesterase inhibitor"/>
    <property type="match status" value="1"/>
</dbReference>
<dbReference type="STRING" id="3983.A0A2C9UWW6"/>
<feature type="chain" id="PRO_5012067422" description="Pectinesterase inhibitor domain-containing protein" evidence="5">
    <location>
        <begin position="19"/>
        <end position="185"/>
    </location>
</feature>
<evidence type="ECO:0000256" key="2">
    <source>
        <dbReference type="ARBA" id="ARBA00023157"/>
    </source>
</evidence>